<dbReference type="EMBL" id="JANPWB010000013">
    <property type="protein sequence ID" value="KAJ1108705.1"/>
    <property type="molecule type" value="Genomic_DNA"/>
</dbReference>
<evidence type="ECO:0000313" key="2">
    <source>
        <dbReference type="EMBL" id="KAJ1108705.1"/>
    </source>
</evidence>
<proteinExistence type="predicted"/>
<evidence type="ECO:0000313" key="3">
    <source>
        <dbReference type="Proteomes" id="UP001066276"/>
    </source>
</evidence>
<feature type="region of interest" description="Disordered" evidence="1">
    <location>
        <begin position="1"/>
        <end position="31"/>
    </location>
</feature>
<dbReference type="AlphaFoldDB" id="A0AAV7MY65"/>
<organism evidence="2 3">
    <name type="scientific">Pleurodeles waltl</name>
    <name type="common">Iberian ribbed newt</name>
    <dbReference type="NCBI Taxonomy" id="8319"/>
    <lineage>
        <taxon>Eukaryota</taxon>
        <taxon>Metazoa</taxon>
        <taxon>Chordata</taxon>
        <taxon>Craniata</taxon>
        <taxon>Vertebrata</taxon>
        <taxon>Euteleostomi</taxon>
        <taxon>Amphibia</taxon>
        <taxon>Batrachia</taxon>
        <taxon>Caudata</taxon>
        <taxon>Salamandroidea</taxon>
        <taxon>Salamandridae</taxon>
        <taxon>Pleurodelinae</taxon>
        <taxon>Pleurodeles</taxon>
    </lineage>
</organism>
<reference evidence="2" key="1">
    <citation type="journal article" date="2022" name="bioRxiv">
        <title>Sequencing and chromosome-scale assembly of the giantPleurodeles waltlgenome.</title>
        <authorList>
            <person name="Brown T."/>
            <person name="Elewa A."/>
            <person name="Iarovenko S."/>
            <person name="Subramanian E."/>
            <person name="Araus A.J."/>
            <person name="Petzold A."/>
            <person name="Susuki M."/>
            <person name="Suzuki K.-i.T."/>
            <person name="Hayashi T."/>
            <person name="Toyoda A."/>
            <person name="Oliveira C."/>
            <person name="Osipova E."/>
            <person name="Leigh N.D."/>
            <person name="Simon A."/>
            <person name="Yun M.H."/>
        </authorList>
    </citation>
    <scope>NUCLEOTIDE SEQUENCE</scope>
    <source>
        <strain evidence="2">20211129_DDA</strain>
        <tissue evidence="2">Liver</tissue>
    </source>
</reference>
<comment type="caution">
    <text evidence="2">The sequence shown here is derived from an EMBL/GenBank/DDBJ whole genome shotgun (WGS) entry which is preliminary data.</text>
</comment>
<gene>
    <name evidence="2" type="ORF">NDU88_006076</name>
</gene>
<feature type="compositionally biased region" description="Polar residues" evidence="1">
    <location>
        <begin position="156"/>
        <end position="170"/>
    </location>
</feature>
<accession>A0AAV7MY65</accession>
<evidence type="ECO:0000256" key="1">
    <source>
        <dbReference type="SAM" id="MobiDB-lite"/>
    </source>
</evidence>
<dbReference type="Proteomes" id="UP001066276">
    <property type="component" value="Chromosome 9"/>
</dbReference>
<keyword evidence="3" id="KW-1185">Reference proteome</keyword>
<name>A0AAV7MY65_PLEWA</name>
<protein>
    <submittedName>
        <fullName evidence="2">Uncharacterized protein</fullName>
    </submittedName>
</protein>
<sequence>MQPLAPRFSRLSVGRMGRQQLPPPPSQVSSAVVSPPALVAPTVTPVRVVATPPAQQASCVGTTGAPAIGVEEVLANIPMPSNKASAGKRKGRDPELSQLLKMVLAKLGNDDSDSSDAASDNDVNGTNSSRPRRSHVAPRAALPLVKRRNKGRAPAPQSSPTVVTLPEQSSMLETSFPPQAWRLNITWGVRVRSQHQDKG</sequence>
<feature type="region of interest" description="Disordered" evidence="1">
    <location>
        <begin position="109"/>
        <end position="170"/>
    </location>
</feature>